<sequence>PIGLEIISLEQPISLVSPNLDGCGNRLARRANPWDLKAWTWSEDADIEDNCSGLLEIPSDMSEW</sequence>
<dbReference type="EMBL" id="AP019297">
    <property type="protein sequence ID" value="BBG94055.1"/>
    <property type="molecule type" value="Genomic_DNA"/>
</dbReference>
<feature type="non-terminal residue" evidence="1">
    <location>
        <position position="1"/>
    </location>
</feature>
<proteinExistence type="predicted"/>
<evidence type="ECO:0000313" key="1">
    <source>
        <dbReference type="EMBL" id="BBG94055.1"/>
    </source>
</evidence>
<dbReference type="AlphaFoldDB" id="A0A4Y1QQA6"/>
<protein>
    <submittedName>
        <fullName evidence="1">Nodulin MtN21 /EamA-like transporter family protein</fullName>
    </submittedName>
</protein>
<reference evidence="1" key="1">
    <citation type="journal article" date="2019" name="Science">
        <title>Mutation of a bHLH transcription factor allowed almond domestication.</title>
        <authorList>
            <person name="Sanchez-Perez R."/>
            <person name="Pavan S."/>
            <person name="Mazzeo R."/>
            <person name="Moldovan C."/>
            <person name="Aiese Cigliano R."/>
            <person name="Del Cueto J."/>
            <person name="Ricciardi F."/>
            <person name="Lotti C."/>
            <person name="Ricciardi L."/>
            <person name="Dicenta F."/>
            <person name="Lopez-Marques R.L."/>
            <person name="Lindberg Moller B."/>
        </authorList>
    </citation>
    <scope>NUCLEOTIDE SEQUENCE</scope>
</reference>
<name>A0A4Y1QQA6_PRUDU</name>
<organism evidence="1">
    <name type="scientific">Prunus dulcis</name>
    <name type="common">Almond</name>
    <name type="synonym">Amygdalus dulcis</name>
    <dbReference type="NCBI Taxonomy" id="3755"/>
    <lineage>
        <taxon>Eukaryota</taxon>
        <taxon>Viridiplantae</taxon>
        <taxon>Streptophyta</taxon>
        <taxon>Embryophyta</taxon>
        <taxon>Tracheophyta</taxon>
        <taxon>Spermatophyta</taxon>
        <taxon>Magnoliopsida</taxon>
        <taxon>eudicotyledons</taxon>
        <taxon>Gunneridae</taxon>
        <taxon>Pentapetalae</taxon>
        <taxon>rosids</taxon>
        <taxon>fabids</taxon>
        <taxon>Rosales</taxon>
        <taxon>Rosaceae</taxon>
        <taxon>Amygdaloideae</taxon>
        <taxon>Amygdaleae</taxon>
        <taxon>Prunus</taxon>
    </lineage>
</organism>
<accession>A0A4Y1QQA6</accession>
<gene>
    <name evidence="1" type="ORF">Prudu_002252</name>
</gene>